<dbReference type="Proteomes" id="UP000324222">
    <property type="component" value="Unassembled WGS sequence"/>
</dbReference>
<dbReference type="EMBL" id="VSRR010027833">
    <property type="protein sequence ID" value="MPC68432.1"/>
    <property type="molecule type" value="Genomic_DNA"/>
</dbReference>
<reference evidence="1 2" key="1">
    <citation type="submission" date="2019-05" db="EMBL/GenBank/DDBJ databases">
        <title>Another draft genome of Portunus trituberculatus and its Hox gene families provides insights of decapod evolution.</title>
        <authorList>
            <person name="Jeong J.-H."/>
            <person name="Song I."/>
            <person name="Kim S."/>
            <person name="Choi T."/>
            <person name="Kim D."/>
            <person name="Ryu S."/>
            <person name="Kim W."/>
        </authorList>
    </citation>
    <scope>NUCLEOTIDE SEQUENCE [LARGE SCALE GENOMIC DNA]</scope>
    <source>
        <tissue evidence="1">Muscle</tissue>
    </source>
</reference>
<gene>
    <name evidence="1" type="ORF">E2C01_062634</name>
</gene>
<evidence type="ECO:0000313" key="2">
    <source>
        <dbReference type="Proteomes" id="UP000324222"/>
    </source>
</evidence>
<organism evidence="1 2">
    <name type="scientific">Portunus trituberculatus</name>
    <name type="common">Swimming crab</name>
    <name type="synonym">Neptunus trituberculatus</name>
    <dbReference type="NCBI Taxonomy" id="210409"/>
    <lineage>
        <taxon>Eukaryota</taxon>
        <taxon>Metazoa</taxon>
        <taxon>Ecdysozoa</taxon>
        <taxon>Arthropoda</taxon>
        <taxon>Crustacea</taxon>
        <taxon>Multicrustacea</taxon>
        <taxon>Malacostraca</taxon>
        <taxon>Eumalacostraca</taxon>
        <taxon>Eucarida</taxon>
        <taxon>Decapoda</taxon>
        <taxon>Pleocyemata</taxon>
        <taxon>Brachyura</taxon>
        <taxon>Eubrachyura</taxon>
        <taxon>Portunoidea</taxon>
        <taxon>Portunidae</taxon>
        <taxon>Portuninae</taxon>
        <taxon>Portunus</taxon>
    </lineage>
</organism>
<proteinExistence type="predicted"/>
<evidence type="ECO:0000313" key="1">
    <source>
        <dbReference type="EMBL" id="MPC68432.1"/>
    </source>
</evidence>
<keyword evidence="2" id="KW-1185">Reference proteome</keyword>
<protein>
    <submittedName>
        <fullName evidence="1">Uncharacterized protein</fullName>
    </submittedName>
</protein>
<name>A0A5B7HBN0_PORTR</name>
<sequence>MYFTSPGLHFRTALAFSSIPTPSSSSLPVSHSSAGSFIWSSAWDVEGQGKHFLPHERYNNPLLVLHYPSCTFLSPPKLPRAPHLHPTTSPAPSLTPQCLIASLTTLLGHNIYFPS</sequence>
<comment type="caution">
    <text evidence="1">The sequence shown here is derived from an EMBL/GenBank/DDBJ whole genome shotgun (WGS) entry which is preliminary data.</text>
</comment>
<dbReference type="AlphaFoldDB" id="A0A5B7HBN0"/>
<accession>A0A5B7HBN0</accession>